<sequence>MQKKIILFIFLLSLSWISGIAQVDHEKQKHDIAIIKAFLLDVADESIRPDLILSKHVRIEEMSSNEEYDYLEASINEIRLNLQTKNIAEIAYIPFRSLPKQDIRDIDPEGKPTENMYFLRYKNRQMLALYLEDNKIASFTLVSKGNKTAHFVTY</sequence>
<evidence type="ECO:0000313" key="2">
    <source>
        <dbReference type="EMBL" id="GHE23681.1"/>
    </source>
</evidence>
<gene>
    <name evidence="2" type="ORF">GCM10017764_06490</name>
</gene>
<dbReference type="Proteomes" id="UP000620550">
    <property type="component" value="Unassembled WGS sequence"/>
</dbReference>
<comment type="caution">
    <text evidence="2">The sequence shown here is derived from an EMBL/GenBank/DDBJ whole genome shotgun (WGS) entry which is preliminary data.</text>
</comment>
<protein>
    <recommendedName>
        <fullName evidence="4">DUF4252 domain-containing protein</fullName>
    </recommendedName>
</protein>
<feature type="chain" id="PRO_5045675292" description="DUF4252 domain-containing protein" evidence="1">
    <location>
        <begin position="22"/>
        <end position="154"/>
    </location>
</feature>
<proteinExistence type="predicted"/>
<feature type="signal peptide" evidence="1">
    <location>
        <begin position="1"/>
        <end position="21"/>
    </location>
</feature>
<keyword evidence="1" id="KW-0732">Signal</keyword>
<dbReference type="RefSeq" id="WP_189625182.1">
    <property type="nucleotide sequence ID" value="NZ_BNAF01000002.1"/>
</dbReference>
<evidence type="ECO:0000256" key="1">
    <source>
        <dbReference type="SAM" id="SignalP"/>
    </source>
</evidence>
<evidence type="ECO:0008006" key="4">
    <source>
        <dbReference type="Google" id="ProtNLM"/>
    </source>
</evidence>
<reference evidence="3" key="1">
    <citation type="journal article" date="2019" name="Int. J. Syst. Evol. Microbiol.">
        <title>The Global Catalogue of Microorganisms (GCM) 10K type strain sequencing project: providing services to taxonomists for standard genome sequencing and annotation.</title>
        <authorList>
            <consortium name="The Broad Institute Genomics Platform"/>
            <consortium name="The Broad Institute Genome Sequencing Center for Infectious Disease"/>
            <person name="Wu L."/>
            <person name="Ma J."/>
        </authorList>
    </citation>
    <scope>NUCLEOTIDE SEQUENCE [LARGE SCALE GENOMIC DNA]</scope>
    <source>
        <strain evidence="3">CGMCC 1.12966</strain>
    </source>
</reference>
<keyword evidence="3" id="KW-1185">Reference proteome</keyword>
<evidence type="ECO:0000313" key="3">
    <source>
        <dbReference type="Proteomes" id="UP000620550"/>
    </source>
</evidence>
<dbReference type="EMBL" id="BNAF01000002">
    <property type="protein sequence ID" value="GHE23681.1"/>
    <property type="molecule type" value="Genomic_DNA"/>
</dbReference>
<organism evidence="2 3">
    <name type="scientific">Sphingobacterium griseoflavum</name>
    <dbReference type="NCBI Taxonomy" id="1474952"/>
    <lineage>
        <taxon>Bacteria</taxon>
        <taxon>Pseudomonadati</taxon>
        <taxon>Bacteroidota</taxon>
        <taxon>Sphingobacteriia</taxon>
        <taxon>Sphingobacteriales</taxon>
        <taxon>Sphingobacteriaceae</taxon>
        <taxon>Sphingobacterium</taxon>
    </lineage>
</organism>
<name>A0ABQ3HQY4_9SPHI</name>
<accession>A0ABQ3HQY4</accession>